<dbReference type="GO" id="GO:0008168">
    <property type="term" value="F:methyltransferase activity"/>
    <property type="evidence" value="ECO:0007669"/>
    <property type="project" value="UniProtKB-KW"/>
</dbReference>
<keyword evidence="3" id="KW-1185">Reference proteome</keyword>
<gene>
    <name evidence="2" type="ORF">A8806_109211</name>
</gene>
<dbReference type="InterPro" id="IPR029063">
    <property type="entry name" value="SAM-dependent_MTases_sf"/>
</dbReference>
<dbReference type="PANTHER" id="PTHR43591">
    <property type="entry name" value="METHYLTRANSFERASE"/>
    <property type="match status" value="1"/>
</dbReference>
<name>A0A2Y9BFP8_9FIRM</name>
<dbReference type="Gene3D" id="3.40.50.150">
    <property type="entry name" value="Vaccinia Virus protein VP39"/>
    <property type="match status" value="1"/>
</dbReference>
<evidence type="ECO:0000313" key="3">
    <source>
        <dbReference type="Proteomes" id="UP000245845"/>
    </source>
</evidence>
<dbReference type="SUPFAM" id="SSF53335">
    <property type="entry name" value="S-adenosyl-L-methionine-dependent methyltransferases"/>
    <property type="match status" value="1"/>
</dbReference>
<evidence type="ECO:0000313" key="2">
    <source>
        <dbReference type="EMBL" id="PWJ28329.1"/>
    </source>
</evidence>
<dbReference type="InterPro" id="IPR025714">
    <property type="entry name" value="Methyltranfer_dom"/>
</dbReference>
<sequence>MNIENSIMATKQGFEDSFSSGDYYNKQTQDGYHLKNILDFLPFKADMKILDLGTGSGYLSFPIAKKYPNISIIGLDIVEKALKVNRFKAKEENVQNISFITYDGVNFPFSDNEFDMVISRYALHHFPDIQKSISEVSRVIKSDGFLFISDPAPNTNDTSRFVDEYMQQKKDGHIKFYTKDEWIQICGKYRLRFRKSFDSTIRFPKKKDTAYGFDELLKKHDKEIIESYELEVVGNEIYITERVNNILFCKQ</sequence>
<dbReference type="OrthoDB" id="9772751at2"/>
<dbReference type="PANTHER" id="PTHR43591:SF24">
    <property type="entry name" value="2-METHOXY-6-POLYPRENYL-1,4-BENZOQUINOL METHYLASE, MITOCHONDRIAL"/>
    <property type="match status" value="1"/>
</dbReference>
<dbReference type="AlphaFoldDB" id="A0A2Y9BFP8"/>
<dbReference type="RefSeq" id="WP_109732126.1">
    <property type="nucleotide sequence ID" value="NZ_BAAACK010000009.1"/>
</dbReference>
<dbReference type="Pfam" id="PF13847">
    <property type="entry name" value="Methyltransf_31"/>
    <property type="match status" value="1"/>
</dbReference>
<evidence type="ECO:0000259" key="1">
    <source>
        <dbReference type="Pfam" id="PF13847"/>
    </source>
</evidence>
<dbReference type="GO" id="GO:0032259">
    <property type="term" value="P:methylation"/>
    <property type="evidence" value="ECO:0007669"/>
    <property type="project" value="UniProtKB-KW"/>
</dbReference>
<feature type="domain" description="Methyltransferase" evidence="1">
    <location>
        <begin position="44"/>
        <end position="170"/>
    </location>
</feature>
<dbReference type="CDD" id="cd02440">
    <property type="entry name" value="AdoMet_MTases"/>
    <property type="match status" value="1"/>
</dbReference>
<reference evidence="2 3" key="1">
    <citation type="submission" date="2018-05" db="EMBL/GenBank/DDBJ databases">
        <title>The Hungate 1000. A catalogue of reference genomes from the rumen microbiome.</title>
        <authorList>
            <person name="Kelly W."/>
        </authorList>
    </citation>
    <scope>NUCLEOTIDE SEQUENCE [LARGE SCALE GENOMIC DNA]</scope>
    <source>
        <strain evidence="2 3">NLAE-zl-C242</strain>
    </source>
</reference>
<proteinExistence type="predicted"/>
<dbReference type="Proteomes" id="UP000245845">
    <property type="component" value="Unassembled WGS sequence"/>
</dbReference>
<keyword evidence="2" id="KW-0489">Methyltransferase</keyword>
<organism evidence="2 3">
    <name type="scientific">Faecalicatena orotica</name>
    <dbReference type="NCBI Taxonomy" id="1544"/>
    <lineage>
        <taxon>Bacteria</taxon>
        <taxon>Bacillati</taxon>
        <taxon>Bacillota</taxon>
        <taxon>Clostridia</taxon>
        <taxon>Lachnospirales</taxon>
        <taxon>Lachnospiraceae</taxon>
        <taxon>Faecalicatena</taxon>
    </lineage>
</organism>
<protein>
    <submittedName>
        <fullName evidence="2">Methyltransferase family protein</fullName>
    </submittedName>
</protein>
<comment type="caution">
    <text evidence="2">The sequence shown here is derived from an EMBL/GenBank/DDBJ whole genome shotgun (WGS) entry which is preliminary data.</text>
</comment>
<dbReference type="EMBL" id="QGDL01000009">
    <property type="protein sequence ID" value="PWJ28329.1"/>
    <property type="molecule type" value="Genomic_DNA"/>
</dbReference>
<keyword evidence="2" id="KW-0808">Transferase</keyword>
<accession>A0A2Y9BFP8</accession>